<organism evidence="9 10">
    <name type="scientific">Brunnivagina elsteri CCALA 953</name>
    <dbReference type="NCBI Taxonomy" id="987040"/>
    <lineage>
        <taxon>Bacteria</taxon>
        <taxon>Bacillati</taxon>
        <taxon>Cyanobacteriota</taxon>
        <taxon>Cyanophyceae</taxon>
        <taxon>Nostocales</taxon>
        <taxon>Calotrichaceae</taxon>
        <taxon>Brunnivagina</taxon>
    </lineage>
</organism>
<dbReference type="GO" id="GO:1990281">
    <property type="term" value="C:efflux pump complex"/>
    <property type="evidence" value="ECO:0007669"/>
    <property type="project" value="TreeGrafter"/>
</dbReference>
<gene>
    <name evidence="9" type="ORF">CK510_12900</name>
</gene>
<comment type="caution">
    <text evidence="9">The sequence shown here is derived from an EMBL/GenBank/DDBJ whole genome shotgun (WGS) entry which is preliminary data.</text>
</comment>
<feature type="region of interest" description="Disordered" evidence="4">
    <location>
        <begin position="421"/>
        <end position="446"/>
    </location>
</feature>
<dbReference type="EMBL" id="NTFS01000124">
    <property type="protein sequence ID" value="PAX53985.1"/>
    <property type="molecule type" value="Genomic_DNA"/>
</dbReference>
<comment type="similarity">
    <text evidence="1">Belongs to the membrane fusion protein (MFP) (TC 8.A.1) family.</text>
</comment>
<evidence type="ECO:0000256" key="1">
    <source>
        <dbReference type="ARBA" id="ARBA00009477"/>
    </source>
</evidence>
<keyword evidence="3" id="KW-0175">Coiled coil</keyword>
<reference evidence="9 10" key="1">
    <citation type="submission" date="2017-08" db="EMBL/GenBank/DDBJ databases">
        <title>Draft genome sequence of filamentous cyanobacterium Calothrix elsteri CCALA 953.</title>
        <authorList>
            <person name="Gagunashvili A.N."/>
            <person name="Elster J."/>
            <person name="Andresson O.S."/>
        </authorList>
    </citation>
    <scope>NUCLEOTIDE SEQUENCE [LARGE SCALE GENOMIC DNA]</scope>
    <source>
        <strain evidence="9 10">CCALA 953</strain>
    </source>
</reference>
<feature type="signal peptide" evidence="5">
    <location>
        <begin position="1"/>
        <end position="26"/>
    </location>
</feature>
<sequence>MYRLSLIIVFGMGLLTASCVSLPKEAAEAQSQRRAGTEKSATIAPVDVAIARIQPLRQQPEYTGTTIPFRIVSLRSQVQGQLLALSADVGDIVKQGQTIGQVDEALLVTALNQAEAELAALKSEVARANTQVSNARADVERLRLELVQSENDAKRQESLFKQGAIAQQIAEQSRTQARTAAQSLRASQEQVRNQQQAVATAQGRVVAQQALVNESKKRRNYAKLISPIGGVITEKIAEPGNFLQPGGEVLKIGDFSRVKVAVQVSELELSNIKVGQSAQVRLDAFNNKTFTGRVARISPAADATARLVPVEVEIPNVTSKIGSGLLARVNFASENASRVAISQSAIDVGQVKNQPTGQNNSSSNSPSAVRSRSQSANKPRQAQIFVLNQGDKPTVAVREVTLGASADGKVEVLSGLQPGERFVTRSGKPLKPGDTVRLSILSEKTQ</sequence>
<feature type="domain" description="CusB-like beta-barrel" evidence="7">
    <location>
        <begin position="260"/>
        <end position="334"/>
    </location>
</feature>
<dbReference type="GO" id="GO:0015562">
    <property type="term" value="F:efflux transmembrane transporter activity"/>
    <property type="evidence" value="ECO:0007669"/>
    <property type="project" value="TreeGrafter"/>
</dbReference>
<evidence type="ECO:0000313" key="10">
    <source>
        <dbReference type="Proteomes" id="UP000218238"/>
    </source>
</evidence>
<keyword evidence="2" id="KW-0813">Transport</keyword>
<protein>
    <submittedName>
        <fullName evidence="9">Efflux transporter periplasmic adaptor subunit</fullName>
    </submittedName>
</protein>
<feature type="domain" description="Multidrug resistance protein MdtA-like C-terminal permuted SH3" evidence="8">
    <location>
        <begin position="385"/>
        <end position="425"/>
    </location>
</feature>
<evidence type="ECO:0000256" key="4">
    <source>
        <dbReference type="SAM" id="MobiDB-lite"/>
    </source>
</evidence>
<dbReference type="Pfam" id="PF25917">
    <property type="entry name" value="BSH_RND"/>
    <property type="match status" value="1"/>
</dbReference>
<evidence type="ECO:0000259" key="7">
    <source>
        <dbReference type="Pfam" id="PF25954"/>
    </source>
</evidence>
<dbReference type="FunFam" id="2.40.30.170:FF:000010">
    <property type="entry name" value="Efflux RND transporter periplasmic adaptor subunit"/>
    <property type="match status" value="1"/>
</dbReference>
<dbReference type="Gene3D" id="2.40.50.100">
    <property type="match status" value="1"/>
</dbReference>
<dbReference type="SUPFAM" id="SSF111369">
    <property type="entry name" value="HlyD-like secretion proteins"/>
    <property type="match status" value="1"/>
</dbReference>
<feature type="chain" id="PRO_5012449270" evidence="5">
    <location>
        <begin position="27"/>
        <end position="446"/>
    </location>
</feature>
<keyword evidence="10" id="KW-1185">Reference proteome</keyword>
<proteinExistence type="inferred from homology"/>
<dbReference type="InterPro" id="IPR058625">
    <property type="entry name" value="MdtA-like_BSH"/>
</dbReference>
<dbReference type="PROSITE" id="PS51257">
    <property type="entry name" value="PROKAR_LIPOPROTEIN"/>
    <property type="match status" value="1"/>
</dbReference>
<dbReference type="InterPro" id="IPR058792">
    <property type="entry name" value="Beta-barrel_RND_2"/>
</dbReference>
<feature type="compositionally biased region" description="Low complexity" evidence="4">
    <location>
        <begin position="358"/>
        <end position="376"/>
    </location>
</feature>
<dbReference type="Proteomes" id="UP000218238">
    <property type="component" value="Unassembled WGS sequence"/>
</dbReference>
<dbReference type="Pfam" id="PF25967">
    <property type="entry name" value="RND-MFP_C"/>
    <property type="match status" value="1"/>
</dbReference>
<dbReference type="OrthoDB" id="9806939at2"/>
<evidence type="ECO:0000259" key="6">
    <source>
        <dbReference type="Pfam" id="PF25917"/>
    </source>
</evidence>
<dbReference type="PANTHER" id="PTHR30469:SF15">
    <property type="entry name" value="HLYD FAMILY OF SECRETION PROTEINS"/>
    <property type="match status" value="1"/>
</dbReference>
<keyword evidence="5" id="KW-0732">Signal</keyword>
<evidence type="ECO:0000256" key="2">
    <source>
        <dbReference type="ARBA" id="ARBA00022448"/>
    </source>
</evidence>
<name>A0A2A2TIV4_9CYAN</name>
<evidence type="ECO:0000313" key="9">
    <source>
        <dbReference type="EMBL" id="PAX53985.1"/>
    </source>
</evidence>
<evidence type="ECO:0000256" key="3">
    <source>
        <dbReference type="SAM" id="Coils"/>
    </source>
</evidence>
<evidence type="ECO:0000259" key="8">
    <source>
        <dbReference type="Pfam" id="PF25967"/>
    </source>
</evidence>
<dbReference type="Gene3D" id="2.40.420.20">
    <property type="match status" value="1"/>
</dbReference>
<dbReference type="Gene3D" id="2.40.30.170">
    <property type="match status" value="1"/>
</dbReference>
<dbReference type="RefSeq" id="WP_095722089.1">
    <property type="nucleotide sequence ID" value="NZ_NTFS01000124.1"/>
</dbReference>
<feature type="region of interest" description="Disordered" evidence="4">
    <location>
        <begin position="350"/>
        <end position="379"/>
    </location>
</feature>
<dbReference type="AlphaFoldDB" id="A0A2A2TIV4"/>
<dbReference type="PANTHER" id="PTHR30469">
    <property type="entry name" value="MULTIDRUG RESISTANCE PROTEIN MDTA"/>
    <property type="match status" value="1"/>
</dbReference>
<dbReference type="Gene3D" id="1.10.287.470">
    <property type="entry name" value="Helix hairpin bin"/>
    <property type="match status" value="1"/>
</dbReference>
<accession>A0A2A2TIV4</accession>
<dbReference type="InterPro" id="IPR058627">
    <property type="entry name" value="MdtA-like_C"/>
</dbReference>
<feature type="coiled-coil region" evidence="3">
    <location>
        <begin position="104"/>
        <end position="159"/>
    </location>
</feature>
<feature type="domain" description="Multidrug resistance protein MdtA-like barrel-sandwich hybrid" evidence="6">
    <location>
        <begin position="70"/>
        <end position="246"/>
    </location>
</feature>
<dbReference type="Pfam" id="PF25954">
    <property type="entry name" value="Beta-barrel_RND_2"/>
    <property type="match status" value="1"/>
</dbReference>
<evidence type="ECO:0000256" key="5">
    <source>
        <dbReference type="SAM" id="SignalP"/>
    </source>
</evidence>